<dbReference type="Pfam" id="PF23562">
    <property type="entry name" value="AMP-binding_C_3"/>
    <property type="match status" value="1"/>
</dbReference>
<dbReference type="InterPro" id="IPR036291">
    <property type="entry name" value="NAD(P)-bd_dom_sf"/>
</dbReference>
<dbReference type="Pfam" id="PF07993">
    <property type="entry name" value="NAD_binding_4"/>
    <property type="match status" value="1"/>
</dbReference>
<dbReference type="OrthoDB" id="429813at2759"/>
<dbReference type="InterPro" id="IPR051414">
    <property type="entry name" value="Adenylate-forming_Reductase"/>
</dbReference>
<dbReference type="SUPFAM" id="SSF56801">
    <property type="entry name" value="Acetyl-CoA synthetase-like"/>
    <property type="match status" value="1"/>
</dbReference>
<protein>
    <recommendedName>
        <fullName evidence="3">Polyketide synthase-like phosphopantetheine-binding domain-containing protein</fullName>
    </recommendedName>
</protein>
<feature type="domain" description="Polyketide synthase-like phosphopantetheine-binding" evidence="3">
    <location>
        <begin position="295"/>
        <end position="376"/>
    </location>
</feature>
<keyword evidence="5" id="KW-1185">Reference proteome</keyword>
<sequence>MFIVPSFIEIWAQSQASVDSLASLDAVIFAGGPVSDVNGIRLTAAGVKLFALYGITESGVPTGIFDTDDSQGPNADVKTSADWAWMTFFDRVNIRWIPQGDGSYELQFLTCPTHHPSVENLPDTKGYATSDLWVPHPKKKGLWRIVGRTDDIIVLGSAEKIVPIPQEGFLSSLPFVNGAVMFGRGKTQAGVLIELRSDATINPKDEKALAEFRNKIWPYVEEANTLAPSFARIFKGMILVTDPAKPMTRASKGTPMRKLILREYTDEIENLYETIEASTSSNGTDPPSSWDVETVEEWLVEHATRINKGQEPVATVDIFDQGFDSLSATFLRNRVIGALRSSSDTHAHEAATRISQDFVFTHPTLQRLAAAVVRLVFPHQISEEPKSNKNEILDLIAKYSANMPLFKVEGRSVVSEGAVILLTGSNGSFGSHVLAALLASSKVKKVFTLDRPGESSVVDRLQASFGSRGLPEDLLHSQKLVTLIGTLSQDALGLTAEYIQEIRSSVTHIIHNAWKVDFNLSVSSFQSHIAGTRALLDISASFTNPVKLLFSSSIAAAQAWNLADGSVPEEVLPDAAVAVGTGYGSSKYVTERLLAKARENGLETVSFRIGQLSGSTATGAWNITDWVPIIVKSSITLGYLPDINGLVDWTPLDIAARTIVDTVETPGPLPAFVNLVHPRPS</sequence>
<comment type="caution">
    <text evidence="4">The sequence shown here is derived from an EMBL/GenBank/DDBJ whole genome shotgun (WGS) entry which is preliminary data.</text>
</comment>
<dbReference type="Proteomes" id="UP000308730">
    <property type="component" value="Unassembled WGS sequence"/>
</dbReference>
<dbReference type="EMBL" id="SGPM01000832">
    <property type="protein sequence ID" value="THH15306.1"/>
    <property type="molecule type" value="Genomic_DNA"/>
</dbReference>
<evidence type="ECO:0000313" key="5">
    <source>
        <dbReference type="Proteomes" id="UP000308730"/>
    </source>
</evidence>
<dbReference type="PANTHER" id="PTHR43439:SF2">
    <property type="entry name" value="ENZYME, PUTATIVE (JCVI)-RELATED"/>
    <property type="match status" value="1"/>
</dbReference>
<reference evidence="4 5" key="1">
    <citation type="submission" date="2019-02" db="EMBL/GenBank/DDBJ databases">
        <title>Genome sequencing of the rare red list fungi Antrodiella citrinella (Flaviporus citrinellus).</title>
        <authorList>
            <person name="Buettner E."/>
            <person name="Kellner H."/>
        </authorList>
    </citation>
    <scope>NUCLEOTIDE SEQUENCE [LARGE SCALE GENOMIC DNA]</scope>
    <source>
        <strain evidence="4 5">DSM 108506</strain>
    </source>
</reference>
<accession>A0A4S4LSB4</accession>
<proteinExistence type="predicted"/>
<evidence type="ECO:0000256" key="2">
    <source>
        <dbReference type="ARBA" id="ARBA00022553"/>
    </source>
</evidence>
<evidence type="ECO:0000313" key="4">
    <source>
        <dbReference type="EMBL" id="THH15306.1"/>
    </source>
</evidence>
<dbReference type="GO" id="GO:0031177">
    <property type="term" value="F:phosphopantetheine binding"/>
    <property type="evidence" value="ECO:0007669"/>
    <property type="project" value="InterPro"/>
</dbReference>
<feature type="non-terminal residue" evidence="4">
    <location>
        <position position="681"/>
    </location>
</feature>
<dbReference type="Gene3D" id="1.10.1200.10">
    <property type="entry name" value="ACP-like"/>
    <property type="match status" value="1"/>
</dbReference>
<evidence type="ECO:0000256" key="1">
    <source>
        <dbReference type="ARBA" id="ARBA00022450"/>
    </source>
</evidence>
<dbReference type="PANTHER" id="PTHR43439">
    <property type="entry name" value="PHENYLACETATE-COENZYME A LIGASE"/>
    <property type="match status" value="1"/>
</dbReference>
<dbReference type="InterPro" id="IPR020806">
    <property type="entry name" value="PKS_PP-bd"/>
</dbReference>
<keyword evidence="2" id="KW-0597">Phosphoprotein</keyword>
<name>A0A4S4LSB4_9APHY</name>
<evidence type="ECO:0000259" key="3">
    <source>
        <dbReference type="SMART" id="SM00823"/>
    </source>
</evidence>
<dbReference type="Gene3D" id="3.40.50.720">
    <property type="entry name" value="NAD(P)-binding Rossmann-like Domain"/>
    <property type="match status" value="1"/>
</dbReference>
<dbReference type="InterPro" id="IPR013120">
    <property type="entry name" value="FAR_NAD-bd"/>
</dbReference>
<dbReference type="InterPro" id="IPR036736">
    <property type="entry name" value="ACP-like_sf"/>
</dbReference>
<keyword evidence="1" id="KW-0596">Phosphopantetheine</keyword>
<organism evidence="4 5">
    <name type="scientific">Antrodiella citrinella</name>
    <dbReference type="NCBI Taxonomy" id="2447956"/>
    <lineage>
        <taxon>Eukaryota</taxon>
        <taxon>Fungi</taxon>
        <taxon>Dikarya</taxon>
        <taxon>Basidiomycota</taxon>
        <taxon>Agaricomycotina</taxon>
        <taxon>Agaricomycetes</taxon>
        <taxon>Polyporales</taxon>
        <taxon>Steccherinaceae</taxon>
        <taxon>Antrodiella</taxon>
    </lineage>
</organism>
<dbReference type="SUPFAM" id="SSF51735">
    <property type="entry name" value="NAD(P)-binding Rossmann-fold domains"/>
    <property type="match status" value="1"/>
</dbReference>
<gene>
    <name evidence="4" type="ORF">EUX98_g9485</name>
</gene>
<dbReference type="AlphaFoldDB" id="A0A4S4LSB4"/>
<dbReference type="SMART" id="SM00823">
    <property type="entry name" value="PKS_PP"/>
    <property type="match status" value="1"/>
</dbReference>